<gene>
    <name evidence="1" type="ORF">LCGC14_2348370</name>
</gene>
<dbReference type="AlphaFoldDB" id="A0A0F9CXC5"/>
<comment type="caution">
    <text evidence="1">The sequence shown here is derived from an EMBL/GenBank/DDBJ whole genome shotgun (WGS) entry which is preliminary data.</text>
</comment>
<dbReference type="EMBL" id="LAZR01034136">
    <property type="protein sequence ID" value="KKL46161.1"/>
    <property type="molecule type" value="Genomic_DNA"/>
</dbReference>
<organism evidence="1">
    <name type="scientific">marine sediment metagenome</name>
    <dbReference type="NCBI Taxonomy" id="412755"/>
    <lineage>
        <taxon>unclassified sequences</taxon>
        <taxon>metagenomes</taxon>
        <taxon>ecological metagenomes</taxon>
    </lineage>
</organism>
<protein>
    <submittedName>
        <fullName evidence="1">Uncharacterized protein</fullName>
    </submittedName>
</protein>
<name>A0A0F9CXC5_9ZZZZ</name>
<accession>A0A0F9CXC5</accession>
<feature type="non-terminal residue" evidence="1">
    <location>
        <position position="153"/>
    </location>
</feature>
<proteinExistence type="predicted"/>
<sequence length="153" mass="16861">MEPKRQVPHRRINPFFLAIAASLLVAFSSATPVYAIDNPDTISIETVRAYDSVLTSGDLLIIVQYNLAYASLPDEVITDAFIGRFKLGTIELNSVEPFSFNDKGYGRGVFSLFWTPTQKTADSIEFNNPNLEDYTLTLQGDIGVFTGSVPTTT</sequence>
<evidence type="ECO:0000313" key="1">
    <source>
        <dbReference type="EMBL" id="KKL46161.1"/>
    </source>
</evidence>
<reference evidence="1" key="1">
    <citation type="journal article" date="2015" name="Nature">
        <title>Complex archaea that bridge the gap between prokaryotes and eukaryotes.</title>
        <authorList>
            <person name="Spang A."/>
            <person name="Saw J.H."/>
            <person name="Jorgensen S.L."/>
            <person name="Zaremba-Niedzwiedzka K."/>
            <person name="Martijn J."/>
            <person name="Lind A.E."/>
            <person name="van Eijk R."/>
            <person name="Schleper C."/>
            <person name="Guy L."/>
            <person name="Ettema T.J."/>
        </authorList>
    </citation>
    <scope>NUCLEOTIDE SEQUENCE</scope>
</reference>